<dbReference type="PANTHER" id="PTHR33376:SF5">
    <property type="entry name" value="EXTRACYTOPLASMIC SOLUTE RECEPTOR PROTEIN"/>
    <property type="match status" value="1"/>
</dbReference>
<dbReference type="InterPro" id="IPR018389">
    <property type="entry name" value="DctP_fam"/>
</dbReference>
<reference evidence="3" key="2">
    <citation type="submission" date="2019-01" db="EMBL/GenBank/DDBJ databases">
        <title>Genome sequence of Desulfonema ishimotonii strain Tokyo 01.</title>
        <authorList>
            <person name="Fukui M."/>
        </authorList>
    </citation>
    <scope>NUCLEOTIDE SEQUENCE [LARGE SCALE GENOMIC DNA]</scope>
    <source>
        <strain evidence="3">Tokyo 01</strain>
    </source>
</reference>
<dbReference type="EMBL" id="BEXT01000001">
    <property type="protein sequence ID" value="GBC59494.1"/>
    <property type="molecule type" value="Genomic_DNA"/>
</dbReference>
<dbReference type="OrthoDB" id="8912194at2"/>
<dbReference type="Gene3D" id="3.40.190.170">
    <property type="entry name" value="Bacterial extracellular solute-binding protein, family 7"/>
    <property type="match status" value="1"/>
</dbReference>
<organism evidence="2 3">
    <name type="scientific">Desulfonema ishimotonii</name>
    <dbReference type="NCBI Taxonomy" id="45657"/>
    <lineage>
        <taxon>Bacteria</taxon>
        <taxon>Pseudomonadati</taxon>
        <taxon>Thermodesulfobacteriota</taxon>
        <taxon>Desulfobacteria</taxon>
        <taxon>Desulfobacterales</taxon>
        <taxon>Desulfococcaceae</taxon>
        <taxon>Desulfonema</taxon>
    </lineage>
</organism>
<evidence type="ECO:0000313" key="2">
    <source>
        <dbReference type="EMBL" id="GBC59494.1"/>
    </source>
</evidence>
<gene>
    <name evidence="2" type="ORF">DENIS_0433</name>
</gene>
<comment type="caution">
    <text evidence="2">The sequence shown here is derived from an EMBL/GenBank/DDBJ whole genome shotgun (WGS) entry which is preliminary data.</text>
</comment>
<proteinExistence type="predicted"/>
<dbReference type="Proteomes" id="UP000288096">
    <property type="component" value="Unassembled WGS sequence"/>
</dbReference>
<sequence>MMEYQFKSVSRRDLLRLAKTFGWTSTLLAADAMTGAVTLPRLAAAAEAVSQKRLKKKANVNLTCVMPVLREASFRVGKFGTPEFICDIEERTDGEIRVELITGMKICNQLTCVKRVQEGTVDIYHSSTQNAAGAAPYFSVLDFPYLFLSRAAQYYFFYHPRSEKLLREPLLRNHGIRFLFSHCRLRGLMMGLKWRDRPDVRSLEELAGSTIRVSASKLGKIALTLLKLKPVPIPWNETVGALEHGMIDGMETWDSAAAAAMPHVLSQVIDLRLFSGNGHTAMNAGVFDKLSPDLQRAVLESAYHTQMYVQLAGEASLINTVGASDPQKPGTIFARNKVRFVQLPDEELKKAEKMCAPEFIPEPWEKWRERLNKMAGGIDVYQEIHRVAREIPAESLTENIEPRRWWKSAG</sequence>
<evidence type="ECO:0000313" key="3">
    <source>
        <dbReference type="Proteomes" id="UP000288096"/>
    </source>
</evidence>
<dbReference type="RefSeq" id="WP_124327006.1">
    <property type="nucleotide sequence ID" value="NZ_BEXT01000001.1"/>
</dbReference>
<dbReference type="Pfam" id="PF03480">
    <property type="entry name" value="DctP"/>
    <property type="match status" value="1"/>
</dbReference>
<evidence type="ECO:0000256" key="1">
    <source>
        <dbReference type="ARBA" id="ARBA00022729"/>
    </source>
</evidence>
<protein>
    <submittedName>
        <fullName evidence="2">TRAP transporter</fullName>
    </submittedName>
</protein>
<dbReference type="GO" id="GO:0055085">
    <property type="term" value="P:transmembrane transport"/>
    <property type="evidence" value="ECO:0007669"/>
    <property type="project" value="InterPro"/>
</dbReference>
<keyword evidence="3" id="KW-1185">Reference proteome</keyword>
<dbReference type="AlphaFoldDB" id="A0A401FRA9"/>
<accession>A0A401FRA9</accession>
<dbReference type="NCBIfam" id="NF037995">
    <property type="entry name" value="TRAP_S1"/>
    <property type="match status" value="1"/>
</dbReference>
<dbReference type="PANTHER" id="PTHR33376">
    <property type="match status" value="1"/>
</dbReference>
<dbReference type="InterPro" id="IPR038404">
    <property type="entry name" value="TRAP_DctP_sf"/>
</dbReference>
<reference evidence="3" key="1">
    <citation type="submission" date="2017-11" db="EMBL/GenBank/DDBJ databases">
        <authorList>
            <person name="Watanabe M."/>
            <person name="Kojima H."/>
        </authorList>
    </citation>
    <scope>NUCLEOTIDE SEQUENCE [LARGE SCALE GENOMIC DNA]</scope>
    <source>
        <strain evidence="3">Tokyo 01</strain>
    </source>
</reference>
<keyword evidence="1" id="KW-0732">Signal</keyword>
<name>A0A401FRA9_9BACT</name>